<evidence type="ECO:0000313" key="2">
    <source>
        <dbReference type="Proteomes" id="UP000199063"/>
    </source>
</evidence>
<protein>
    <submittedName>
        <fullName evidence="1">Uncharacterized protein</fullName>
    </submittedName>
</protein>
<dbReference type="EMBL" id="FNHI01000004">
    <property type="protein sequence ID" value="SDM12481.1"/>
    <property type="molecule type" value="Genomic_DNA"/>
</dbReference>
<dbReference type="Proteomes" id="UP000199063">
    <property type="component" value="Unassembled WGS sequence"/>
</dbReference>
<evidence type="ECO:0000313" key="1">
    <source>
        <dbReference type="EMBL" id="SDM12481.1"/>
    </source>
</evidence>
<accession>A0A1G9QNR8</accession>
<reference evidence="2" key="1">
    <citation type="submission" date="2016-10" db="EMBL/GenBank/DDBJ databases">
        <authorList>
            <person name="Varghese N."/>
            <person name="Submissions S."/>
        </authorList>
    </citation>
    <scope>NUCLEOTIDE SEQUENCE [LARGE SCALE GENOMIC DNA]</scope>
    <source>
        <strain evidence="2">CGMCC 4.7042</strain>
    </source>
</reference>
<name>A0A1G9QNR8_9ACTN</name>
<keyword evidence="2" id="KW-1185">Reference proteome</keyword>
<organism evidence="1 2">
    <name type="scientific">Streptomyces wuyuanensis</name>
    <dbReference type="NCBI Taxonomy" id="1196353"/>
    <lineage>
        <taxon>Bacteria</taxon>
        <taxon>Bacillati</taxon>
        <taxon>Actinomycetota</taxon>
        <taxon>Actinomycetes</taxon>
        <taxon>Kitasatosporales</taxon>
        <taxon>Streptomycetaceae</taxon>
        <taxon>Streptomyces</taxon>
    </lineage>
</organism>
<dbReference type="AlphaFoldDB" id="A0A1G9QNR8"/>
<sequence>MNLRLSLQTQHSPLIAGSTGPGPWCVEMPVQVRPAELGPRWSKGRTRRNDD</sequence>
<proteinExistence type="predicted"/>
<gene>
    <name evidence="1" type="ORF">SAMN05444921_104160</name>
</gene>